<feature type="transmembrane region" description="Helical" evidence="1">
    <location>
        <begin position="37"/>
        <end position="60"/>
    </location>
</feature>
<gene>
    <name evidence="5" type="primary">tssM</name>
    <name evidence="5" type="ORF">LHA26_17220</name>
</gene>
<dbReference type="RefSeq" id="WP_252168880.1">
    <property type="nucleotide sequence ID" value="NZ_CP084931.1"/>
</dbReference>
<keyword evidence="1" id="KW-0472">Membrane</keyword>
<dbReference type="InterPro" id="IPR010623">
    <property type="entry name" value="IcmF_C"/>
</dbReference>
<dbReference type="InterPro" id="IPR025743">
    <property type="entry name" value="TssM1_N"/>
</dbReference>
<evidence type="ECO:0000313" key="6">
    <source>
        <dbReference type="Proteomes" id="UP001056937"/>
    </source>
</evidence>
<keyword evidence="6" id="KW-1185">Reference proteome</keyword>
<dbReference type="InterPro" id="IPR053156">
    <property type="entry name" value="T6SS_TssM-like"/>
</dbReference>
<dbReference type="SUPFAM" id="SSF52540">
    <property type="entry name" value="P-loop containing nucleoside triphosphate hydrolases"/>
    <property type="match status" value="1"/>
</dbReference>
<keyword evidence="1" id="KW-1133">Transmembrane helix</keyword>
<evidence type="ECO:0000313" key="5">
    <source>
        <dbReference type="EMBL" id="USI75067.1"/>
    </source>
</evidence>
<dbReference type="PANTHER" id="PTHR36153:SF1">
    <property type="entry name" value="TYPE VI SECRETION SYSTEM COMPONENT TSSM1"/>
    <property type="match status" value="1"/>
</dbReference>
<evidence type="ECO:0000259" key="2">
    <source>
        <dbReference type="Pfam" id="PF06744"/>
    </source>
</evidence>
<name>A0ABY4XDS2_9SPHN</name>
<feature type="transmembrane region" description="Helical" evidence="1">
    <location>
        <begin position="423"/>
        <end position="442"/>
    </location>
</feature>
<evidence type="ECO:0000259" key="3">
    <source>
        <dbReference type="Pfam" id="PF06761"/>
    </source>
</evidence>
<feature type="domain" description="Type VI secretion system IcmF C-terminal" evidence="2">
    <location>
        <begin position="1006"/>
        <end position="1107"/>
    </location>
</feature>
<reference evidence="5" key="1">
    <citation type="journal article" date="2022" name="Toxins">
        <title>Genomic Analysis of Sphingopyxis sp. USTB-05 for Biodegrading Cyanobacterial Hepatotoxins.</title>
        <authorList>
            <person name="Liu C."/>
            <person name="Xu Q."/>
            <person name="Zhao Z."/>
            <person name="Zhang H."/>
            <person name="Liu X."/>
            <person name="Yin C."/>
            <person name="Liu Y."/>
            <person name="Yan H."/>
        </authorList>
    </citation>
    <scope>NUCLEOTIDE SEQUENCE</scope>
    <source>
        <strain evidence="5">NBD5</strain>
    </source>
</reference>
<feature type="domain" description="Type VI secretion system component TssM1 N-terminal" evidence="4">
    <location>
        <begin position="178"/>
        <end position="429"/>
    </location>
</feature>
<keyword evidence="1" id="KW-0812">Transmembrane</keyword>
<sequence>MQRIVRGWWTLAGTSAMVMGLVLAVGLPALVPALRAPWVRLALLALVALGFALAAGYRIWTARRRAARLADALAPADTGDAAADETRAVTERMRAALARLRADGRGRAYLYAKPWYLLIGPPGAGKTTALLQSGLRFPWSDGAVPGLGGTRALDVWLGEDAVLVDTAGRYTTQDSDAAVDAAGWQAFLRLLRRTRPLQPINGILVTLGIDMLTGASRAELDAHAGAVRRRLDELRRTLRVSAPVYILFAKTDLLAGFTEFFADLDAEGRRAVLGATLPLAGAGDLASVMAGFDTMIEAVTARSARRLQDEADQRRRSLILGFPPQLIALRARVARFVEGVLPATASDGHRLRGLYFASGVQAGAPLDRVLSAMAELYEPDRGAPAPGSGRAYFLNRLLTELVIPEAGLASADPALRRRRRLQLGGGVAALALLGLAVTGLWARSFAANSALQTRLTGQGQEAIALDQAAGIDLARVGPGDPDLQPALPLLERLRTLARGYADQQQGPPPRAMRFGLFQAGHADAARQAYLDALQRVLLPRLLLRLEAVMRAEAAQPERLYEPLKAYLMLGGYGRLDRDAVRAWVVEDWRTAALPGADRADLRDRLARHLDALLADPDLGRVWPGRRAPLDGRLIADSRAAVQTLSLGDRAYAVLRQRAAASGAADWRADRLLASGDARAFANGAAVLQLRVPWFFTRQGYARAYRPGLLHVEAELDRNLWVLGPDAERATIRAQLPAMRAAVAQDYARDYMQAWDAVVATPQPGRYFADRAGLAALVRTPSPLAALLREVRRNTQLDQTEAAGGAAGDARDAAAQIAAHFADLDRFAGAPVDGLVGAIRQAAAATTATAVPGAALDGGAVQGRLAGALGDLSAAGLDAPAALQPFVAGALRGGQGAAARTADATLNQAYAATVRPACLDARRGGYPFVREARQDAGLADVQRVWGANGAVDGFVRDRLAPLLVTGTRTWRWRADDPVAARFAPASAMAFQKAAALRDLLAGGVTLSVTLAGLGPGLDAVELASGGTSYRLDRKDATPHVLIWAPTALPEAHVALLGGGARVLRRDAATGPWALFHLLDAAHLQPAGPGAMLASFGEGDRTARLLLRLSGPGDALAPDGPFAIRCPERL</sequence>
<dbReference type="Pfam" id="PF06744">
    <property type="entry name" value="IcmF_C"/>
    <property type="match status" value="1"/>
</dbReference>
<dbReference type="NCBIfam" id="TIGR03348">
    <property type="entry name" value="VI_IcmF"/>
    <property type="match status" value="1"/>
</dbReference>
<dbReference type="Proteomes" id="UP001056937">
    <property type="component" value="Chromosome 2"/>
</dbReference>
<dbReference type="PANTHER" id="PTHR36153">
    <property type="entry name" value="INNER MEMBRANE PROTEIN-RELATED"/>
    <property type="match status" value="1"/>
</dbReference>
<dbReference type="InterPro" id="IPR027417">
    <property type="entry name" value="P-loop_NTPase"/>
</dbReference>
<feature type="domain" description="IcmF-related" evidence="3">
    <location>
        <begin position="487"/>
        <end position="795"/>
    </location>
</feature>
<dbReference type="Pfam" id="PF14331">
    <property type="entry name" value="IcmF-related_N"/>
    <property type="match status" value="1"/>
</dbReference>
<protein>
    <submittedName>
        <fullName evidence="5">Type VI secretion system membrane subunit TssM</fullName>
    </submittedName>
</protein>
<proteinExistence type="predicted"/>
<evidence type="ECO:0000259" key="4">
    <source>
        <dbReference type="Pfam" id="PF14331"/>
    </source>
</evidence>
<organism evidence="5 6">
    <name type="scientific">Sphingomonas morindae</name>
    <dbReference type="NCBI Taxonomy" id="1541170"/>
    <lineage>
        <taxon>Bacteria</taxon>
        <taxon>Pseudomonadati</taxon>
        <taxon>Pseudomonadota</taxon>
        <taxon>Alphaproteobacteria</taxon>
        <taxon>Sphingomonadales</taxon>
        <taxon>Sphingomonadaceae</taxon>
        <taxon>Sphingomonas</taxon>
    </lineage>
</organism>
<dbReference type="InterPro" id="IPR017731">
    <property type="entry name" value="TssM1-like"/>
</dbReference>
<dbReference type="EMBL" id="CP084931">
    <property type="protein sequence ID" value="USI75067.1"/>
    <property type="molecule type" value="Genomic_DNA"/>
</dbReference>
<dbReference type="Pfam" id="PF06761">
    <property type="entry name" value="IcmF-related"/>
    <property type="match status" value="1"/>
</dbReference>
<evidence type="ECO:0000256" key="1">
    <source>
        <dbReference type="SAM" id="Phobius"/>
    </source>
</evidence>
<accession>A0ABY4XDS2</accession>
<dbReference type="InterPro" id="IPR009612">
    <property type="entry name" value="IcmF-rel"/>
</dbReference>
<feature type="transmembrane region" description="Helical" evidence="1">
    <location>
        <begin position="7"/>
        <end position="31"/>
    </location>
</feature>